<sequence>MTEPVPHQTRTRRGRSAFWALFVVVAGIVVAIKVWPGSLDDRRDAAVGLCKTEVDAVEPTPGRKLWQESSFQVGGDQVITVWGRFAAKDADPRQFTCEVEDGKVTSSQVGPAK</sequence>
<protein>
    <submittedName>
        <fullName evidence="2">Uncharacterized protein</fullName>
    </submittedName>
</protein>
<reference evidence="2 3" key="1">
    <citation type="submission" date="2020-08" db="EMBL/GenBank/DDBJ databases">
        <title>Sequencing the genomes of 1000 actinobacteria strains.</title>
        <authorList>
            <person name="Klenk H.-P."/>
        </authorList>
    </citation>
    <scope>NUCLEOTIDE SEQUENCE [LARGE SCALE GENOMIC DNA]</scope>
    <source>
        <strain evidence="2 3">DSM 45518</strain>
    </source>
</reference>
<name>A0A7W7CWH5_9ACTN</name>
<keyword evidence="1" id="KW-0812">Transmembrane</keyword>
<keyword evidence="3" id="KW-1185">Reference proteome</keyword>
<keyword evidence="1" id="KW-1133">Transmembrane helix</keyword>
<evidence type="ECO:0000256" key="1">
    <source>
        <dbReference type="SAM" id="Phobius"/>
    </source>
</evidence>
<dbReference type="Proteomes" id="UP000542742">
    <property type="component" value="Unassembled WGS sequence"/>
</dbReference>
<dbReference type="EMBL" id="JACHMF010000001">
    <property type="protein sequence ID" value="MBB4695927.1"/>
    <property type="molecule type" value="Genomic_DNA"/>
</dbReference>
<keyword evidence="1" id="KW-0472">Membrane</keyword>
<gene>
    <name evidence="2" type="ORF">BKA14_006075</name>
</gene>
<organism evidence="2 3">
    <name type="scientific">Paractinoplanes abujensis</name>
    <dbReference type="NCBI Taxonomy" id="882441"/>
    <lineage>
        <taxon>Bacteria</taxon>
        <taxon>Bacillati</taxon>
        <taxon>Actinomycetota</taxon>
        <taxon>Actinomycetes</taxon>
        <taxon>Micromonosporales</taxon>
        <taxon>Micromonosporaceae</taxon>
        <taxon>Paractinoplanes</taxon>
    </lineage>
</organism>
<accession>A0A7W7CWH5</accession>
<proteinExistence type="predicted"/>
<evidence type="ECO:0000313" key="3">
    <source>
        <dbReference type="Proteomes" id="UP000542742"/>
    </source>
</evidence>
<dbReference type="RefSeq" id="WP_184954217.1">
    <property type="nucleotide sequence ID" value="NZ_BOMC01000057.1"/>
</dbReference>
<feature type="transmembrane region" description="Helical" evidence="1">
    <location>
        <begin position="16"/>
        <end position="35"/>
    </location>
</feature>
<dbReference type="AlphaFoldDB" id="A0A7W7CWH5"/>
<comment type="caution">
    <text evidence="2">The sequence shown here is derived from an EMBL/GenBank/DDBJ whole genome shotgun (WGS) entry which is preliminary data.</text>
</comment>
<evidence type="ECO:0000313" key="2">
    <source>
        <dbReference type="EMBL" id="MBB4695927.1"/>
    </source>
</evidence>